<comment type="catalytic activity">
    <reaction evidence="10">
        <text>a 1,2-diacyl-sn-glycero-3-phospho-L-serine(in) = a 1,2-diacyl-sn-glycero-3-phospho-L-serine(out)</text>
        <dbReference type="Rhea" id="RHEA:38663"/>
        <dbReference type="ChEBI" id="CHEBI:57262"/>
    </reaction>
</comment>
<evidence type="ECO:0000256" key="4">
    <source>
        <dbReference type="ARBA" id="ARBA00018070"/>
    </source>
</evidence>
<sequence length="1785" mass="197273">MAWLPFTLPSFGIPVPSLSFDLQRRFVSFVLRKSLGHLLRPGNLDVDQIEGQVSEGLVELKDLVINEEAINQYLVDSPLRLKSGHIEKVRARLPWPNILSAPISLSIASIHLVFNITDSPPPEPRSNLADSVSHVAETFIHDELTTQQEEELEHSIFLPGGFGSSDLHAGQRSSTSGNEDVTETTPGVSVISAVVENILARFTCEASDISITIILPNNEEIIITLPRFTYSDLEPTSSGPLVKKIAEFTGFVVSLRELDALFVSPDSEDSSSEYASDEELPAAMSQSIAQFTPQSVATLYDSALTAIPESPTSHLTDPHPILSWQSEPLKVVLESTFSESRDKQRTRLSSTAGPLAIALTAAQVQLLNDVVSAIGRRPSSQTQETSSSPRSSELELTFKMRSLDILALPVMENENWGAVTKFLSHPVPIPPKFPLVHCHLNGLSVMLSPIAPGPHNLATTSVHPSRPRTNVNQISIVISVDDIQIMGHAYPVTAYDERQQLMSLPILITDPHLSPHNSNNEFPSLQSVDWTRGTPHPKPSHWRDHSTSTSRKSLVHPTTPAPALHILISLPSSGRNFSIECNLVPLHLFFDLKHCQALTDFLTIALARSHESADVSPVHEDPPTPARHVEASSENVINKETAGQLEIACPLIRFHIRSPRPERMNSNTFWRTRSTPMTLELYDIKVNQAQDRASVQCDRLLLYGTPLAASEHLAFLAINFLSSDDPTTSINPELYERAIVVEHPLSGMTSTRLRLANISLRLSKPLYDSLQFFADDATQLLALLSSGTMSTATSHRGSLIGSRYFLQSKRRSDPNSSFDGVETPPKKTTSLRIHVGRFSGELNTEATDQGRGLRSLLWIHARDLLLKVESNDQRKDKLLCELSVEGIDAGSELEDASKIKLLRHLPRNISSSDTPLLHIRFKSTKIPETLAQESSIRGMIYGFILSVPPSSSLLLSLSQFFKTPPGVFESVVPTEQTRISFRLSEGVIQAKALEHKGCLNILVGDALISLVILGDGSETLMNSNLSSTSIYFVDDAKADTDISLVSFTSLQGAILHDGYALLVDLKEAQVQTRIPGASNPGELQTVVSNTLVSVHLCADTISGLVPFIGALDFGSKADEPASEIPAQDYVRKTEKQDIMTSVEPDVFSQPPPLGLDSDFIVDDLPTNPEFLDYSFKTSEDFRDWSDDGLEEPDTYASYFSVPNRFQILILHPEGIQIIEGYFDGLPAHSSDKLSEYGTPEATVQILESNISLHLHDGFDWRHTREVIEDESKRIRRRLQRIRQLLAEGQAVDPSVEETHSLLFNSVFLGIDENAENLEHDFLLAAIDEELDGDSDAATESSWQSLKKDHSSKPPALPHPARRKRLTRSRKSRVEFQLQQLQVKFDKWEPNSQVSSRVLITVNEIEILDHIKTSTWKTFLTSLRSDSQGNIREAGSSMFRAELLGVRPVTGSSSEELRLRAKILPLRLHVDQDALDFLKAFFAFSDGVKEAKPAPPPSPETFFQHAEIFPVHIKLDYKPKRVDYRALKEGRTIELMNFFHFDGAEMTLRHMTLSGITGWPRLFDTLNDVWTPDVKANQLADIISGVDPIRSFVNVGSGVADLVLLPIAQYQKDRRVVRGVQKGATSFVKSTAMEAIKLGARLATGTQVILEHAENVLGGRVKDTVTMEAIPSSGGFERRGSDEESDSEDPISRYGRQPKDLKEGLQLAYKSLSKNLNLAGQTILALPMEVHERADSEGPARTVVRAVPIAILKPMIGATEAVSKTLLGLQNTLNPGLRRDIDTKYK</sequence>
<keyword evidence="15" id="KW-1185">Reference proteome</keyword>
<dbReference type="InterPro" id="IPR026849">
    <property type="entry name" value="ATG2"/>
</dbReference>
<evidence type="ECO:0000256" key="12">
    <source>
        <dbReference type="ARBA" id="ARBA00024631"/>
    </source>
</evidence>
<dbReference type="GO" id="GO:0034727">
    <property type="term" value="P:piecemeal microautophagy of the nucleus"/>
    <property type="evidence" value="ECO:0007669"/>
    <property type="project" value="TreeGrafter"/>
</dbReference>
<evidence type="ECO:0000256" key="9">
    <source>
        <dbReference type="ARBA" id="ARBA00023136"/>
    </source>
</evidence>
<feature type="region of interest" description="Disordered" evidence="13">
    <location>
        <begin position="1337"/>
        <end position="1369"/>
    </location>
</feature>
<comment type="subcellular location">
    <subcellularLocation>
        <location evidence="1">Endoplasmic reticulum membrane</location>
        <topology evidence="1">Peripheral membrane protein</topology>
    </subcellularLocation>
    <subcellularLocation>
        <location evidence="2">Preautophagosomal structure membrane</location>
        <topology evidence="2">Peripheral membrane protein</topology>
    </subcellularLocation>
</comment>
<evidence type="ECO:0000313" key="14">
    <source>
        <dbReference type="EMBL" id="KZS99121.1"/>
    </source>
</evidence>
<protein>
    <recommendedName>
        <fullName evidence="4">Autophagy-related protein 2</fullName>
    </recommendedName>
</protein>
<evidence type="ECO:0000256" key="3">
    <source>
        <dbReference type="ARBA" id="ARBA00009714"/>
    </source>
</evidence>
<reference evidence="14 15" key="1">
    <citation type="journal article" date="2016" name="Mol. Biol. Evol.">
        <title>Comparative Genomics of Early-Diverging Mushroom-Forming Fungi Provides Insights into the Origins of Lignocellulose Decay Capabilities.</title>
        <authorList>
            <person name="Nagy L.G."/>
            <person name="Riley R."/>
            <person name="Tritt A."/>
            <person name="Adam C."/>
            <person name="Daum C."/>
            <person name="Floudas D."/>
            <person name="Sun H."/>
            <person name="Yadav J.S."/>
            <person name="Pangilinan J."/>
            <person name="Larsson K.H."/>
            <person name="Matsuura K."/>
            <person name="Barry K."/>
            <person name="Labutti K."/>
            <person name="Kuo R."/>
            <person name="Ohm R.A."/>
            <person name="Bhattacharya S.S."/>
            <person name="Shirouzu T."/>
            <person name="Yoshinaga Y."/>
            <person name="Martin F.M."/>
            <person name="Grigoriev I.V."/>
            <person name="Hibbett D.S."/>
        </authorList>
    </citation>
    <scope>NUCLEOTIDE SEQUENCE [LARGE SCALE GENOMIC DNA]</scope>
    <source>
        <strain evidence="14 15">HHB9708</strain>
    </source>
</reference>
<dbReference type="PANTHER" id="PTHR13190:SF1">
    <property type="entry name" value="AUTOPHAGY-RELATED 2, ISOFORM A"/>
    <property type="match status" value="1"/>
</dbReference>
<keyword evidence="7" id="KW-0072">Autophagy</keyword>
<keyword evidence="6" id="KW-0256">Endoplasmic reticulum</keyword>
<gene>
    <name evidence="14" type="ORF">SISNIDRAFT_480696</name>
</gene>
<dbReference type="GO" id="GO:0061709">
    <property type="term" value="P:reticulophagy"/>
    <property type="evidence" value="ECO:0007669"/>
    <property type="project" value="TreeGrafter"/>
</dbReference>
<comment type="catalytic activity">
    <reaction evidence="11">
        <text>a 1,2-diacyl-sn-glycero-3-phosphoethanolamine(in) = a 1,2-diacyl-sn-glycero-3-phosphoethanolamine(out)</text>
        <dbReference type="Rhea" id="RHEA:38895"/>
        <dbReference type="ChEBI" id="CHEBI:64612"/>
    </reaction>
</comment>
<evidence type="ECO:0000256" key="11">
    <source>
        <dbReference type="ARBA" id="ARBA00024615"/>
    </source>
</evidence>
<evidence type="ECO:0000256" key="8">
    <source>
        <dbReference type="ARBA" id="ARBA00023055"/>
    </source>
</evidence>
<dbReference type="GO" id="GO:0000422">
    <property type="term" value="P:autophagy of mitochondrion"/>
    <property type="evidence" value="ECO:0007669"/>
    <property type="project" value="TreeGrafter"/>
</dbReference>
<comment type="catalytic activity">
    <reaction evidence="12">
        <text>a 1,2-diacyl-sn-glycero-3-phosphocholine(in) = a 1,2-diacyl-sn-glycero-3-phosphocholine(out)</text>
        <dbReference type="Rhea" id="RHEA:38571"/>
        <dbReference type="ChEBI" id="CHEBI:57643"/>
    </reaction>
</comment>
<evidence type="ECO:0000256" key="1">
    <source>
        <dbReference type="ARBA" id="ARBA00004406"/>
    </source>
</evidence>
<feature type="compositionally biased region" description="Polar residues" evidence="13">
    <location>
        <begin position="518"/>
        <end position="529"/>
    </location>
</feature>
<dbReference type="GO" id="GO:0043495">
    <property type="term" value="F:protein-membrane adaptor activity"/>
    <property type="evidence" value="ECO:0007669"/>
    <property type="project" value="TreeGrafter"/>
</dbReference>
<evidence type="ECO:0000256" key="7">
    <source>
        <dbReference type="ARBA" id="ARBA00023006"/>
    </source>
</evidence>
<dbReference type="GO" id="GO:0000045">
    <property type="term" value="P:autophagosome assembly"/>
    <property type="evidence" value="ECO:0007669"/>
    <property type="project" value="TreeGrafter"/>
</dbReference>
<dbReference type="PANTHER" id="PTHR13190">
    <property type="entry name" value="AUTOPHAGY-RELATED 2, ISOFORM A"/>
    <property type="match status" value="1"/>
</dbReference>
<dbReference type="EMBL" id="KV419394">
    <property type="protein sequence ID" value="KZS99121.1"/>
    <property type="molecule type" value="Genomic_DNA"/>
</dbReference>
<evidence type="ECO:0000256" key="2">
    <source>
        <dbReference type="ARBA" id="ARBA00004623"/>
    </source>
</evidence>
<comment type="similarity">
    <text evidence="3">Belongs to the ATG2 family.</text>
</comment>
<dbReference type="OrthoDB" id="18982at2759"/>
<keyword evidence="5" id="KW-0813">Transport</keyword>
<dbReference type="STRING" id="1314777.A0A165AJS0"/>
<dbReference type="Proteomes" id="UP000076722">
    <property type="component" value="Unassembled WGS sequence"/>
</dbReference>
<dbReference type="Pfam" id="PF13329">
    <property type="entry name" value="ATG2_CAD"/>
    <property type="match status" value="1"/>
</dbReference>
<dbReference type="GO" id="GO:0005789">
    <property type="term" value="C:endoplasmic reticulum membrane"/>
    <property type="evidence" value="ECO:0007669"/>
    <property type="project" value="UniProtKB-SubCell"/>
</dbReference>
<dbReference type="GO" id="GO:0061723">
    <property type="term" value="P:glycophagy"/>
    <property type="evidence" value="ECO:0007669"/>
    <property type="project" value="TreeGrafter"/>
</dbReference>
<evidence type="ECO:0000256" key="5">
    <source>
        <dbReference type="ARBA" id="ARBA00022448"/>
    </source>
</evidence>
<evidence type="ECO:0000256" key="13">
    <source>
        <dbReference type="SAM" id="MobiDB-lite"/>
    </source>
</evidence>
<keyword evidence="9" id="KW-0472">Membrane</keyword>
<dbReference type="GO" id="GO:0032266">
    <property type="term" value="F:phosphatidylinositol-3-phosphate binding"/>
    <property type="evidence" value="ECO:0007669"/>
    <property type="project" value="TreeGrafter"/>
</dbReference>
<evidence type="ECO:0000256" key="10">
    <source>
        <dbReference type="ARBA" id="ARBA00024479"/>
    </source>
</evidence>
<keyword evidence="8" id="KW-0445">Lipid transport</keyword>
<name>A0A165AJS0_9AGAM</name>
<accession>A0A165AJS0</accession>
<dbReference type="GO" id="GO:0034045">
    <property type="term" value="C:phagophore assembly site membrane"/>
    <property type="evidence" value="ECO:0007669"/>
    <property type="project" value="UniProtKB-SubCell"/>
</dbReference>
<proteinExistence type="inferred from homology"/>
<evidence type="ECO:0000256" key="6">
    <source>
        <dbReference type="ARBA" id="ARBA00022824"/>
    </source>
</evidence>
<dbReference type="GO" id="GO:0061908">
    <property type="term" value="C:phagophore"/>
    <property type="evidence" value="ECO:0007669"/>
    <property type="project" value="TreeGrafter"/>
</dbReference>
<feature type="region of interest" description="Disordered" evidence="13">
    <location>
        <begin position="1667"/>
        <end position="1696"/>
    </location>
</feature>
<feature type="region of interest" description="Disordered" evidence="13">
    <location>
        <begin position="518"/>
        <end position="557"/>
    </location>
</feature>
<organism evidence="14 15">
    <name type="scientific">Sistotremastrum niveocremeum HHB9708</name>
    <dbReference type="NCBI Taxonomy" id="1314777"/>
    <lineage>
        <taxon>Eukaryota</taxon>
        <taxon>Fungi</taxon>
        <taxon>Dikarya</taxon>
        <taxon>Basidiomycota</taxon>
        <taxon>Agaricomycotina</taxon>
        <taxon>Agaricomycetes</taxon>
        <taxon>Sistotremastrales</taxon>
        <taxon>Sistotremastraceae</taxon>
        <taxon>Sertulicium</taxon>
        <taxon>Sertulicium niveocremeum</taxon>
    </lineage>
</organism>
<feature type="compositionally biased region" description="Basic residues" evidence="13">
    <location>
        <begin position="1359"/>
        <end position="1369"/>
    </location>
</feature>
<dbReference type="GO" id="GO:0006869">
    <property type="term" value="P:lipid transport"/>
    <property type="evidence" value="ECO:0007669"/>
    <property type="project" value="UniProtKB-KW"/>
</dbReference>
<evidence type="ECO:0000313" key="15">
    <source>
        <dbReference type="Proteomes" id="UP000076722"/>
    </source>
</evidence>